<dbReference type="Gene3D" id="1.10.357.10">
    <property type="entry name" value="Tetracycline Repressor, domain 2"/>
    <property type="match status" value="1"/>
</dbReference>
<dbReference type="InterPro" id="IPR009057">
    <property type="entry name" value="Homeodomain-like_sf"/>
</dbReference>
<feature type="domain" description="HTH tetR-type" evidence="5">
    <location>
        <begin position="11"/>
        <end position="71"/>
    </location>
</feature>
<dbReference type="AlphaFoldDB" id="A0A239ED43"/>
<dbReference type="GO" id="GO:0003677">
    <property type="term" value="F:DNA binding"/>
    <property type="evidence" value="ECO:0007669"/>
    <property type="project" value="UniProtKB-UniRule"/>
</dbReference>
<evidence type="ECO:0000256" key="3">
    <source>
        <dbReference type="ARBA" id="ARBA00023163"/>
    </source>
</evidence>
<keyword evidence="7" id="KW-1185">Reference proteome</keyword>
<dbReference type="SUPFAM" id="SSF48498">
    <property type="entry name" value="Tetracyclin repressor-like, C-terminal domain"/>
    <property type="match status" value="1"/>
</dbReference>
<dbReference type="InterPro" id="IPR001647">
    <property type="entry name" value="HTH_TetR"/>
</dbReference>
<dbReference type="OrthoDB" id="3687980at2"/>
<organism evidence="6 7">
    <name type="scientific">Streptosporangium subroseum</name>
    <dbReference type="NCBI Taxonomy" id="106412"/>
    <lineage>
        <taxon>Bacteria</taxon>
        <taxon>Bacillati</taxon>
        <taxon>Actinomycetota</taxon>
        <taxon>Actinomycetes</taxon>
        <taxon>Streptosporangiales</taxon>
        <taxon>Streptosporangiaceae</taxon>
        <taxon>Streptosporangium</taxon>
    </lineage>
</organism>
<dbReference type="Proteomes" id="UP000198282">
    <property type="component" value="Unassembled WGS sequence"/>
</dbReference>
<protein>
    <submittedName>
        <fullName evidence="6">Transcriptional regulator, TetR family</fullName>
    </submittedName>
</protein>
<feature type="DNA-binding region" description="H-T-H motif" evidence="4">
    <location>
        <begin position="34"/>
        <end position="53"/>
    </location>
</feature>
<gene>
    <name evidence="6" type="ORF">SAMN05216276_100989</name>
</gene>
<evidence type="ECO:0000259" key="5">
    <source>
        <dbReference type="PROSITE" id="PS50977"/>
    </source>
</evidence>
<sequence>MKPLPSTSRGRRTRAAIVSVAADLMHRRGLAAPSMDDVLAASGTGKSQLYHYFDGKQDLTVAVLQHQFERVMAGQPSLSDPTCDDLHRWREEVLEAHCAHGMETCPLGAFVGQATDDPVVQKTLSELFERWQDAIADLVARALRTGRVRPGVDPADAGCALLTAVQGGTMLSHLRGDAQPLARALDAVVKGLSAPAA</sequence>
<evidence type="ECO:0000256" key="4">
    <source>
        <dbReference type="PROSITE-ProRule" id="PRU00335"/>
    </source>
</evidence>
<keyword evidence="1" id="KW-0805">Transcription regulation</keyword>
<dbReference type="PANTHER" id="PTHR47506:SF1">
    <property type="entry name" value="HTH-TYPE TRANSCRIPTIONAL REGULATOR YJDC"/>
    <property type="match status" value="1"/>
</dbReference>
<evidence type="ECO:0000256" key="1">
    <source>
        <dbReference type="ARBA" id="ARBA00023015"/>
    </source>
</evidence>
<dbReference type="InterPro" id="IPR011075">
    <property type="entry name" value="TetR_C"/>
</dbReference>
<dbReference type="Pfam" id="PF00440">
    <property type="entry name" value="TetR_N"/>
    <property type="match status" value="1"/>
</dbReference>
<evidence type="ECO:0000313" key="7">
    <source>
        <dbReference type="Proteomes" id="UP000198282"/>
    </source>
</evidence>
<dbReference type="PROSITE" id="PS50977">
    <property type="entry name" value="HTH_TETR_2"/>
    <property type="match status" value="1"/>
</dbReference>
<keyword evidence="2 4" id="KW-0238">DNA-binding</keyword>
<dbReference type="PANTHER" id="PTHR47506">
    <property type="entry name" value="TRANSCRIPTIONAL REGULATORY PROTEIN"/>
    <property type="match status" value="1"/>
</dbReference>
<dbReference type="EMBL" id="FZOD01000009">
    <property type="protein sequence ID" value="SNS42690.1"/>
    <property type="molecule type" value="Genomic_DNA"/>
</dbReference>
<name>A0A239ED43_9ACTN</name>
<keyword evidence="3" id="KW-0804">Transcription</keyword>
<proteinExistence type="predicted"/>
<evidence type="ECO:0000313" key="6">
    <source>
        <dbReference type="EMBL" id="SNS42690.1"/>
    </source>
</evidence>
<dbReference type="RefSeq" id="WP_089207313.1">
    <property type="nucleotide sequence ID" value="NZ_FZOD01000009.1"/>
</dbReference>
<dbReference type="InterPro" id="IPR036271">
    <property type="entry name" value="Tet_transcr_reg_TetR-rel_C_sf"/>
</dbReference>
<dbReference type="PRINTS" id="PR00455">
    <property type="entry name" value="HTHTETR"/>
</dbReference>
<dbReference type="Pfam" id="PF16925">
    <property type="entry name" value="TetR_C_13"/>
    <property type="match status" value="1"/>
</dbReference>
<accession>A0A239ED43</accession>
<dbReference type="SUPFAM" id="SSF46689">
    <property type="entry name" value="Homeodomain-like"/>
    <property type="match status" value="1"/>
</dbReference>
<evidence type="ECO:0000256" key="2">
    <source>
        <dbReference type="ARBA" id="ARBA00023125"/>
    </source>
</evidence>
<reference evidence="6 7" key="1">
    <citation type="submission" date="2017-06" db="EMBL/GenBank/DDBJ databases">
        <authorList>
            <person name="Kim H.J."/>
            <person name="Triplett B.A."/>
        </authorList>
    </citation>
    <scope>NUCLEOTIDE SEQUENCE [LARGE SCALE GENOMIC DNA]</scope>
    <source>
        <strain evidence="6 7">CGMCC 4.2132</strain>
    </source>
</reference>